<dbReference type="GO" id="GO:0003677">
    <property type="term" value="F:DNA binding"/>
    <property type="evidence" value="ECO:0007669"/>
    <property type="project" value="InterPro"/>
</dbReference>
<dbReference type="Proteomes" id="UP000031672">
    <property type="component" value="Unassembled WGS sequence"/>
</dbReference>
<proteinExistence type="predicted"/>
<evidence type="ECO:0000259" key="1">
    <source>
        <dbReference type="PROSITE" id="PS50943"/>
    </source>
</evidence>
<accession>A0A0C2N6N8</accession>
<dbReference type="InterPro" id="IPR001387">
    <property type="entry name" value="Cro/C1-type_HTH"/>
</dbReference>
<comment type="caution">
    <text evidence="2">The sequence shown here is derived from an EMBL/GenBank/DDBJ whole genome shotgun (WGS) entry which is preliminary data.</text>
</comment>
<dbReference type="OrthoDB" id="9805309at2"/>
<dbReference type="PROSITE" id="PS50943">
    <property type="entry name" value="HTH_CROC1"/>
    <property type="match status" value="1"/>
</dbReference>
<dbReference type="SMART" id="SM00530">
    <property type="entry name" value="HTH_XRE"/>
    <property type="match status" value="1"/>
</dbReference>
<gene>
    <name evidence="2" type="ORF">OJ16_18505</name>
</gene>
<dbReference type="Pfam" id="PF13443">
    <property type="entry name" value="HTH_26"/>
    <property type="match status" value="1"/>
</dbReference>
<dbReference type="AlphaFoldDB" id="A0A0C2K9Q7"/>
<evidence type="ECO:0000313" key="2">
    <source>
        <dbReference type="EMBL" id="KII75291.1"/>
    </source>
</evidence>
<name>A0A0C2K9Q7_9VIBR</name>
<keyword evidence="3" id="KW-1185">Reference proteome</keyword>
<organism evidence="2 3">
    <name type="scientific">Vibrio renipiscarius</name>
    <dbReference type="NCBI Taxonomy" id="1461322"/>
    <lineage>
        <taxon>Bacteria</taxon>
        <taxon>Pseudomonadati</taxon>
        <taxon>Pseudomonadota</taxon>
        <taxon>Gammaproteobacteria</taxon>
        <taxon>Vibrionales</taxon>
        <taxon>Vibrionaceae</taxon>
        <taxon>Vibrio</taxon>
    </lineage>
</organism>
<dbReference type="STRING" id="1461322.OJ16_18505"/>
<dbReference type="RefSeq" id="WP_040992837.1">
    <property type="nucleotide sequence ID" value="NZ_JTKH01000025.1"/>
</dbReference>
<protein>
    <submittedName>
        <fullName evidence="2">Transcriptional regulator</fullName>
    </submittedName>
</protein>
<dbReference type="InterPro" id="IPR010982">
    <property type="entry name" value="Lambda_DNA-bd_dom_sf"/>
</dbReference>
<accession>A0A0C2K9Q7</accession>
<evidence type="ECO:0000313" key="3">
    <source>
        <dbReference type="Proteomes" id="UP000031672"/>
    </source>
</evidence>
<dbReference type="EMBL" id="JTKH01000025">
    <property type="protein sequence ID" value="KII75291.1"/>
    <property type="molecule type" value="Genomic_DNA"/>
</dbReference>
<dbReference type="SUPFAM" id="SSF47413">
    <property type="entry name" value="lambda repressor-like DNA-binding domains"/>
    <property type="match status" value="1"/>
</dbReference>
<dbReference type="CDD" id="cd00093">
    <property type="entry name" value="HTH_XRE"/>
    <property type="match status" value="1"/>
</dbReference>
<dbReference type="Gene3D" id="1.10.260.40">
    <property type="entry name" value="lambda repressor-like DNA-binding domains"/>
    <property type="match status" value="1"/>
</dbReference>
<feature type="domain" description="HTH cro/C1-type" evidence="1">
    <location>
        <begin position="6"/>
        <end position="61"/>
    </location>
</feature>
<reference evidence="2 3" key="1">
    <citation type="submission" date="2014-11" db="EMBL/GenBank/DDBJ databases">
        <title>Draft Genome Sequence of Vibrio piscirenalis strains CECT 8603T and CECT 8604, two marine Gammaproteobacterium isolated from cultured gilthead sea bream (Sparus aurata).</title>
        <authorList>
            <person name="Arahal D.R."/>
            <person name="Rodrigo-Torres L."/>
            <person name="Lucena T."/>
            <person name="Pujalte M.J."/>
        </authorList>
    </citation>
    <scope>NUCLEOTIDE SEQUENCE [LARGE SCALE GENOMIC DNA]</scope>
    <source>
        <strain evidence="2 3">DCR 1-4-2</strain>
    </source>
</reference>
<sequence length="71" mass="8107">MIKCHLSTLLGAKKLKIADVVRETGVNRSTVNRLFHETNNRIDFETLEKICLYLECTVGELLEVQVESKTD</sequence>